<feature type="transmembrane region" description="Helical" evidence="1">
    <location>
        <begin position="6"/>
        <end position="29"/>
    </location>
</feature>
<proteinExistence type="predicted"/>
<reference evidence="2 3" key="1">
    <citation type="submission" date="2019-12" db="EMBL/GenBank/DDBJ databases">
        <title>The whole genome sequencing of a strain isolated from a Mars analog, Dalangtan Playa.</title>
        <authorList>
            <person name="Huang T."/>
        </authorList>
    </citation>
    <scope>NUCLEOTIDE SEQUENCE [LARGE SCALE GENOMIC DNA]</scope>
    <source>
        <strain evidence="2 3">DP4-553-S</strain>
    </source>
</reference>
<dbReference type="Proteomes" id="UP000665043">
    <property type="component" value="Chromosome"/>
</dbReference>
<organism evidence="2 3">
    <name type="scientific">Sediminibacillus dalangtanensis</name>
    <dbReference type="NCBI Taxonomy" id="2729421"/>
    <lineage>
        <taxon>Bacteria</taxon>
        <taxon>Bacillati</taxon>
        <taxon>Bacillota</taxon>
        <taxon>Bacilli</taxon>
        <taxon>Bacillales</taxon>
        <taxon>Bacillaceae</taxon>
        <taxon>Sediminibacillus</taxon>
    </lineage>
</organism>
<name>A0ABX7VUE5_9BACI</name>
<protein>
    <recommendedName>
        <fullName evidence="4">2TM domain-containing protein</fullName>
    </recommendedName>
</protein>
<feature type="transmembrane region" description="Helical" evidence="1">
    <location>
        <begin position="154"/>
        <end position="174"/>
    </location>
</feature>
<keyword evidence="1" id="KW-0812">Transmembrane</keyword>
<gene>
    <name evidence="2" type="ORF">ERJ70_15535</name>
</gene>
<sequence length="182" mass="20477">MNGIVWLIIVCEIAFWIAIIAGLVTRYLWKKEKAGLVLLAMTPVIDLILLILAGFDLYRGAEATAAHGIAAIYIGSSIAFGKSMIAWADQRFQYYILKQQESKPQKRYGYEYAKYYAKGWLRHILAFVIGAGLLAATIFIIGDTERTEALTGIIRVWALALGIDTLATISYFLWPRKQKNVR</sequence>
<evidence type="ECO:0000256" key="1">
    <source>
        <dbReference type="SAM" id="Phobius"/>
    </source>
</evidence>
<keyword evidence="1" id="KW-1133">Transmembrane helix</keyword>
<dbReference type="EMBL" id="CP046956">
    <property type="protein sequence ID" value="QTN00583.1"/>
    <property type="molecule type" value="Genomic_DNA"/>
</dbReference>
<feature type="transmembrane region" description="Helical" evidence="1">
    <location>
        <begin position="36"/>
        <end position="55"/>
    </location>
</feature>
<dbReference type="RefSeq" id="WP_209365715.1">
    <property type="nucleotide sequence ID" value="NZ_CP046956.1"/>
</dbReference>
<evidence type="ECO:0000313" key="2">
    <source>
        <dbReference type="EMBL" id="QTN00583.1"/>
    </source>
</evidence>
<accession>A0ABX7VUE5</accession>
<evidence type="ECO:0000313" key="3">
    <source>
        <dbReference type="Proteomes" id="UP000665043"/>
    </source>
</evidence>
<evidence type="ECO:0008006" key="4">
    <source>
        <dbReference type="Google" id="ProtNLM"/>
    </source>
</evidence>
<feature type="transmembrane region" description="Helical" evidence="1">
    <location>
        <begin position="67"/>
        <end position="88"/>
    </location>
</feature>
<keyword evidence="1" id="KW-0472">Membrane</keyword>
<feature type="transmembrane region" description="Helical" evidence="1">
    <location>
        <begin position="124"/>
        <end position="142"/>
    </location>
</feature>
<keyword evidence="3" id="KW-1185">Reference proteome</keyword>